<gene>
    <name evidence="15" type="primary">trmD</name>
    <name evidence="20" type="ORF">COS81_01765</name>
</gene>
<evidence type="ECO:0000256" key="5">
    <source>
        <dbReference type="ARBA" id="ARBA00012807"/>
    </source>
</evidence>
<dbReference type="SUPFAM" id="SSF75217">
    <property type="entry name" value="alpha/beta knot"/>
    <property type="match status" value="1"/>
</dbReference>
<evidence type="ECO:0000259" key="19">
    <source>
        <dbReference type="Pfam" id="PF01746"/>
    </source>
</evidence>
<comment type="similarity">
    <text evidence="3 15 17">Belongs to the RNA methyltransferase TrmD family.</text>
</comment>
<evidence type="ECO:0000313" key="20">
    <source>
        <dbReference type="EMBL" id="PIU69059.1"/>
    </source>
</evidence>
<dbReference type="InterPro" id="IPR023148">
    <property type="entry name" value="tRNA_m1G_MeTrfase_C_sf"/>
</dbReference>
<comment type="catalytic activity">
    <reaction evidence="14 15 17">
        <text>guanosine(37) in tRNA + S-adenosyl-L-methionine = N(1)-methylguanosine(37) in tRNA + S-adenosyl-L-homocysteine + H(+)</text>
        <dbReference type="Rhea" id="RHEA:36899"/>
        <dbReference type="Rhea" id="RHEA-COMP:10145"/>
        <dbReference type="Rhea" id="RHEA-COMP:10147"/>
        <dbReference type="ChEBI" id="CHEBI:15378"/>
        <dbReference type="ChEBI" id="CHEBI:57856"/>
        <dbReference type="ChEBI" id="CHEBI:59789"/>
        <dbReference type="ChEBI" id="CHEBI:73542"/>
        <dbReference type="ChEBI" id="CHEBI:74269"/>
        <dbReference type="EC" id="2.1.1.228"/>
    </reaction>
</comment>
<comment type="function">
    <text evidence="1 15 17">Specifically methylates guanosine-37 in various tRNAs.</text>
</comment>
<evidence type="ECO:0000256" key="11">
    <source>
        <dbReference type="ARBA" id="ARBA00022694"/>
    </source>
</evidence>
<dbReference type="GO" id="GO:0005829">
    <property type="term" value="C:cytosol"/>
    <property type="evidence" value="ECO:0007669"/>
    <property type="project" value="TreeGrafter"/>
</dbReference>
<dbReference type="AlphaFoldDB" id="A0A2M7ANT9"/>
<reference evidence="21" key="1">
    <citation type="submission" date="2017-09" db="EMBL/GenBank/DDBJ databases">
        <title>Depth-based differentiation of microbial function through sediment-hosted aquifers and enrichment of novel symbionts in the deep terrestrial subsurface.</title>
        <authorList>
            <person name="Probst A.J."/>
            <person name="Ladd B."/>
            <person name="Jarett J.K."/>
            <person name="Geller-Mcgrath D.E."/>
            <person name="Sieber C.M.K."/>
            <person name="Emerson J.B."/>
            <person name="Anantharaman K."/>
            <person name="Thomas B.C."/>
            <person name="Malmstrom R."/>
            <person name="Stieglmeier M."/>
            <person name="Klingl A."/>
            <person name="Woyke T."/>
            <person name="Ryan C.M."/>
            <person name="Banfield J.F."/>
        </authorList>
    </citation>
    <scope>NUCLEOTIDE SEQUENCE [LARGE SCALE GENOMIC DNA]</scope>
</reference>
<dbReference type="InterPro" id="IPR002649">
    <property type="entry name" value="tRNA_m1G_MeTrfase_TrmD"/>
</dbReference>
<evidence type="ECO:0000256" key="13">
    <source>
        <dbReference type="ARBA" id="ARBA00033392"/>
    </source>
</evidence>
<dbReference type="Gene3D" id="1.10.1270.20">
    <property type="entry name" value="tRNA(m1g37)methyltransferase, domain 2"/>
    <property type="match status" value="1"/>
</dbReference>
<evidence type="ECO:0000256" key="12">
    <source>
        <dbReference type="ARBA" id="ARBA00029736"/>
    </source>
</evidence>
<evidence type="ECO:0000256" key="10">
    <source>
        <dbReference type="ARBA" id="ARBA00022691"/>
    </source>
</evidence>
<dbReference type="EMBL" id="PEWD01000035">
    <property type="protein sequence ID" value="PIU69059.1"/>
    <property type="molecule type" value="Genomic_DNA"/>
</dbReference>
<proteinExistence type="inferred from homology"/>
<keyword evidence="11 15" id="KW-0819">tRNA processing</keyword>
<dbReference type="GO" id="GO:0002939">
    <property type="term" value="P:tRNA N1-guanine methylation"/>
    <property type="evidence" value="ECO:0007669"/>
    <property type="project" value="TreeGrafter"/>
</dbReference>
<dbReference type="Proteomes" id="UP000229916">
    <property type="component" value="Unassembled WGS sequence"/>
</dbReference>
<dbReference type="NCBIfam" id="NF000648">
    <property type="entry name" value="PRK00026.1"/>
    <property type="match status" value="1"/>
</dbReference>
<evidence type="ECO:0000256" key="14">
    <source>
        <dbReference type="ARBA" id="ARBA00047783"/>
    </source>
</evidence>
<evidence type="ECO:0000256" key="6">
    <source>
        <dbReference type="ARBA" id="ARBA00014679"/>
    </source>
</evidence>
<dbReference type="CDD" id="cd18080">
    <property type="entry name" value="TrmD-like"/>
    <property type="match status" value="1"/>
</dbReference>
<feature type="domain" description="tRNA methyltransferase TRMD/TRM10-type" evidence="19">
    <location>
        <begin position="1"/>
        <end position="243"/>
    </location>
</feature>
<keyword evidence="7 15" id="KW-0963">Cytoplasm</keyword>
<evidence type="ECO:0000256" key="18">
    <source>
        <dbReference type="SAM" id="MobiDB-lite"/>
    </source>
</evidence>
<dbReference type="Gene3D" id="3.40.1280.10">
    <property type="match status" value="1"/>
</dbReference>
<accession>A0A2M7ANT9</accession>
<feature type="binding site" evidence="15 16">
    <location>
        <position position="126"/>
    </location>
    <ligand>
        <name>S-adenosyl-L-methionine</name>
        <dbReference type="ChEBI" id="CHEBI:59789"/>
    </ligand>
</feature>
<name>A0A2M7ANT9_UNCKA</name>
<evidence type="ECO:0000256" key="16">
    <source>
        <dbReference type="PIRSR" id="PIRSR000386-1"/>
    </source>
</evidence>
<evidence type="ECO:0000256" key="17">
    <source>
        <dbReference type="RuleBase" id="RU003464"/>
    </source>
</evidence>
<dbReference type="Pfam" id="PF01746">
    <property type="entry name" value="tRNA_m1G_MT"/>
    <property type="match status" value="1"/>
</dbReference>
<evidence type="ECO:0000256" key="1">
    <source>
        <dbReference type="ARBA" id="ARBA00002634"/>
    </source>
</evidence>
<evidence type="ECO:0000256" key="15">
    <source>
        <dbReference type="HAMAP-Rule" id="MF_00605"/>
    </source>
</evidence>
<dbReference type="FunFam" id="3.40.1280.10:FF:000001">
    <property type="entry name" value="tRNA (guanine-N(1)-)-methyltransferase"/>
    <property type="match status" value="1"/>
</dbReference>
<comment type="subunit">
    <text evidence="4 15 17">Homodimer.</text>
</comment>
<evidence type="ECO:0000256" key="3">
    <source>
        <dbReference type="ARBA" id="ARBA00007630"/>
    </source>
</evidence>
<keyword evidence="9 15" id="KW-0808">Transferase</keyword>
<dbReference type="InterPro" id="IPR029026">
    <property type="entry name" value="tRNA_m1G_MTases_N"/>
</dbReference>
<keyword evidence="10 15" id="KW-0949">S-adenosyl-L-methionine</keyword>
<dbReference type="PANTHER" id="PTHR46417">
    <property type="entry name" value="TRNA (GUANINE-N(1)-)-METHYLTRANSFERASE"/>
    <property type="match status" value="1"/>
</dbReference>
<sequence length="249" mass="27837">MQIDILTLFPKMFVGPFCESILARAQKKGLVSIKIHNLRQWAKDKHKSVDDKPFGGGVGMVLRCQPIFDAVKDCKHQSQNLKLKAQSRNAGCKKPYVILLSPQGKVLTHEKSQELAKKSHLILICGHYEGVDERVSENLVDEEISIGDYILTGGELPATVLTESVVRLIPGVLEKNDATRLESFSLTNKQGKRLLEAPQYTRPADYCGMRVPAILLSGNHQEIDKWKQAQAEKVTKDKRPEFMASDSSE</sequence>
<dbReference type="InterPro" id="IPR029028">
    <property type="entry name" value="Alpha/beta_knot_MTases"/>
</dbReference>
<dbReference type="PIRSF" id="PIRSF000386">
    <property type="entry name" value="tRNA_mtase"/>
    <property type="match status" value="1"/>
</dbReference>
<evidence type="ECO:0000256" key="2">
    <source>
        <dbReference type="ARBA" id="ARBA00004496"/>
    </source>
</evidence>
<dbReference type="NCBIfam" id="TIGR00088">
    <property type="entry name" value="trmD"/>
    <property type="match status" value="1"/>
</dbReference>
<evidence type="ECO:0000313" key="21">
    <source>
        <dbReference type="Proteomes" id="UP000229916"/>
    </source>
</evidence>
<evidence type="ECO:0000256" key="8">
    <source>
        <dbReference type="ARBA" id="ARBA00022603"/>
    </source>
</evidence>
<comment type="subcellular location">
    <subcellularLocation>
        <location evidence="2 15 17">Cytoplasm</location>
    </subcellularLocation>
</comment>
<protein>
    <recommendedName>
        <fullName evidence="6 15">tRNA (guanine-N(1)-)-methyltransferase</fullName>
        <ecNumber evidence="5 15">2.1.1.228</ecNumber>
    </recommendedName>
    <alternativeName>
        <fullName evidence="12 15">M1G-methyltransferase</fullName>
    </alternativeName>
    <alternativeName>
        <fullName evidence="13 15">tRNA [GM37] methyltransferase</fullName>
    </alternativeName>
</protein>
<comment type="caution">
    <text evidence="20">The sequence shown here is derived from an EMBL/GenBank/DDBJ whole genome shotgun (WGS) entry which is preliminary data.</text>
</comment>
<evidence type="ECO:0000256" key="7">
    <source>
        <dbReference type="ARBA" id="ARBA00022490"/>
    </source>
</evidence>
<evidence type="ECO:0000256" key="4">
    <source>
        <dbReference type="ARBA" id="ARBA00011738"/>
    </source>
</evidence>
<feature type="region of interest" description="Disordered" evidence="18">
    <location>
        <begin position="229"/>
        <end position="249"/>
    </location>
</feature>
<dbReference type="HAMAP" id="MF_00605">
    <property type="entry name" value="TrmD"/>
    <property type="match status" value="1"/>
</dbReference>
<organism evidence="20 21">
    <name type="scientific">candidate division WWE3 bacterium CG06_land_8_20_14_3_00_42_16</name>
    <dbReference type="NCBI Taxonomy" id="1975083"/>
    <lineage>
        <taxon>Bacteria</taxon>
        <taxon>Katanobacteria</taxon>
    </lineage>
</organism>
<dbReference type="PANTHER" id="PTHR46417:SF1">
    <property type="entry name" value="TRNA (GUANINE-N(1)-)-METHYLTRANSFERASE"/>
    <property type="match status" value="1"/>
</dbReference>
<feature type="binding site" evidence="15 16">
    <location>
        <begin position="146"/>
        <end position="151"/>
    </location>
    <ligand>
        <name>S-adenosyl-L-methionine</name>
        <dbReference type="ChEBI" id="CHEBI:59789"/>
    </ligand>
</feature>
<dbReference type="GO" id="GO:0052906">
    <property type="term" value="F:tRNA (guanine(37)-N1)-methyltransferase activity"/>
    <property type="evidence" value="ECO:0007669"/>
    <property type="project" value="UniProtKB-UniRule"/>
</dbReference>
<dbReference type="EC" id="2.1.1.228" evidence="5 15"/>
<keyword evidence="8 15" id="KW-0489">Methyltransferase</keyword>
<evidence type="ECO:0000256" key="9">
    <source>
        <dbReference type="ARBA" id="ARBA00022679"/>
    </source>
</evidence>
<dbReference type="InterPro" id="IPR016009">
    <property type="entry name" value="tRNA_MeTrfase_TRMD/TRM10"/>
</dbReference>